<organism evidence="1 2">
    <name type="scientific">Roseovarius nanhaiticus</name>
    <dbReference type="NCBI Taxonomy" id="573024"/>
    <lineage>
        <taxon>Bacteria</taxon>
        <taxon>Pseudomonadati</taxon>
        <taxon>Pseudomonadota</taxon>
        <taxon>Alphaproteobacteria</taxon>
        <taxon>Rhodobacterales</taxon>
        <taxon>Roseobacteraceae</taxon>
        <taxon>Roseovarius</taxon>
    </lineage>
</organism>
<keyword evidence="2" id="KW-1185">Reference proteome</keyword>
<dbReference type="OrthoDB" id="7203640at2"/>
<sequence length="314" mass="34922">MTKTITWGLVSTIKAPAEAILNFAAYHLELGAHRLHIYLDEDCPKARRALRAHPNCRVTVTDEAYWAKRRQRPVKHQARQTANATRAYRRDPGVDWLGHIDVDEFLMPGDVSLAAQLAALAPDIRTARIRPIEALAQPGGGAPQWFKGCHPRQGPRNIETENIYPTYGALLNGGFLSHVAGKIFVRTGSEEVSLRIHNAFGAAGRLPNDVDLDGTRLCHLHAPSYDAWQRAYRYRLAAGSYRPDLQGPSSVPTTMNALFTAIEEDGGEEALRRFYDEVCTATPELRARLEAHGHLHRIDLNLDAARTRVFPQAG</sequence>
<reference evidence="1 2" key="1">
    <citation type="submission" date="2017-01" db="EMBL/GenBank/DDBJ databases">
        <authorList>
            <person name="Mah S.A."/>
            <person name="Swanson W.J."/>
            <person name="Moy G.W."/>
            <person name="Vacquier V.D."/>
        </authorList>
    </citation>
    <scope>NUCLEOTIDE SEQUENCE [LARGE SCALE GENOMIC DNA]</scope>
    <source>
        <strain evidence="1 2">DSM 29590</strain>
    </source>
</reference>
<gene>
    <name evidence="1" type="ORF">SAMN05421666_2883</name>
</gene>
<dbReference type="STRING" id="573024.SAMN05216208_2432"/>
<protein>
    <submittedName>
        <fullName evidence="1">Glycosyl transferase family 2</fullName>
    </submittedName>
</protein>
<dbReference type="RefSeq" id="WP_076534985.1">
    <property type="nucleotide sequence ID" value="NZ_FOAC01000002.1"/>
</dbReference>
<name>A0A1N7HFA4_9RHOB</name>
<evidence type="ECO:0000313" key="2">
    <source>
        <dbReference type="Proteomes" id="UP000186019"/>
    </source>
</evidence>
<dbReference type="AlphaFoldDB" id="A0A1N7HFA4"/>
<evidence type="ECO:0000313" key="1">
    <source>
        <dbReference type="EMBL" id="SIS23433.1"/>
    </source>
</evidence>
<dbReference type="Pfam" id="PF13704">
    <property type="entry name" value="Glyco_tranf_2_4"/>
    <property type="match status" value="1"/>
</dbReference>
<proteinExistence type="predicted"/>
<dbReference type="Proteomes" id="UP000186019">
    <property type="component" value="Unassembled WGS sequence"/>
</dbReference>
<dbReference type="EMBL" id="FTNV01000003">
    <property type="protein sequence ID" value="SIS23433.1"/>
    <property type="molecule type" value="Genomic_DNA"/>
</dbReference>
<keyword evidence="1" id="KW-0808">Transferase</keyword>
<accession>A0A1N7HFA4</accession>
<dbReference type="GO" id="GO:0016740">
    <property type="term" value="F:transferase activity"/>
    <property type="evidence" value="ECO:0007669"/>
    <property type="project" value="UniProtKB-KW"/>
</dbReference>